<feature type="transmembrane region" description="Helical" evidence="5">
    <location>
        <begin position="270"/>
        <end position="288"/>
    </location>
</feature>
<keyword evidence="4 5" id="KW-0472">Membrane</keyword>
<dbReference type="Gene3D" id="1.20.144.10">
    <property type="entry name" value="Phosphatidic acid phosphatase type 2/haloperoxidase"/>
    <property type="match status" value="1"/>
</dbReference>
<evidence type="ECO:0000313" key="8">
    <source>
        <dbReference type="Proteomes" id="UP001593833"/>
    </source>
</evidence>
<evidence type="ECO:0000313" key="7">
    <source>
        <dbReference type="EMBL" id="MFC1572314.1"/>
    </source>
</evidence>
<dbReference type="SUPFAM" id="SSF48317">
    <property type="entry name" value="Acid phosphatase/Vanadium-dependent haloperoxidase"/>
    <property type="match status" value="1"/>
</dbReference>
<feature type="transmembrane region" description="Helical" evidence="5">
    <location>
        <begin position="139"/>
        <end position="159"/>
    </location>
</feature>
<evidence type="ECO:0000256" key="2">
    <source>
        <dbReference type="ARBA" id="ARBA00022692"/>
    </source>
</evidence>
<proteinExistence type="predicted"/>
<dbReference type="PANTHER" id="PTHR31310:SF7">
    <property type="entry name" value="PA-PHOSPHATASE RELATED-FAMILY PROTEIN DDB_G0268928"/>
    <property type="match status" value="1"/>
</dbReference>
<dbReference type="Pfam" id="PF14378">
    <property type="entry name" value="PAP2_3"/>
    <property type="match status" value="1"/>
</dbReference>
<feature type="transmembrane region" description="Helical" evidence="5">
    <location>
        <begin position="20"/>
        <end position="39"/>
    </location>
</feature>
<sequence>MSRPHRGNPGIRLVGAFRVYDLLSIGFLMLVAILLLATRSRFADWYTHTICHLVLSTLIVATVMASQRFPNKILRFVRDVYPFALFGFLFDEMENFTHLIFPEWLNHLLIDADHFIFGAHPTVWLERLISPPLTEFLEVIYMSYYLLLPVTGVLLYLFANRKAFEGTLTIVSLAFYACFLGYILLPAEGPWTTLAHLQTVDMDASLARQAVAAIQQRGGIVGGCFPSAHVGVVFALLASLFLFYRKLFYPFTVYSILLAFATVYGRYHYAIDALAGMVVGLGAGIIMARNRAFSDSLNHE</sequence>
<keyword evidence="3 5" id="KW-1133">Transmembrane helix</keyword>
<evidence type="ECO:0000259" key="6">
    <source>
        <dbReference type="Pfam" id="PF14378"/>
    </source>
</evidence>
<evidence type="ECO:0000256" key="3">
    <source>
        <dbReference type="ARBA" id="ARBA00022989"/>
    </source>
</evidence>
<dbReference type="EMBL" id="JBHPKH010000011">
    <property type="protein sequence ID" value="MFC1572314.1"/>
    <property type="molecule type" value="Genomic_DNA"/>
</dbReference>
<evidence type="ECO:0000256" key="4">
    <source>
        <dbReference type="ARBA" id="ARBA00023136"/>
    </source>
</evidence>
<dbReference type="InterPro" id="IPR052185">
    <property type="entry name" value="IPC_Synthase-Related"/>
</dbReference>
<dbReference type="InterPro" id="IPR036938">
    <property type="entry name" value="PAP2/HPO_sf"/>
</dbReference>
<gene>
    <name evidence="7" type="ORF">ACFL6M_01825</name>
</gene>
<accession>A0ABV6YJE8</accession>
<reference evidence="7 8" key="1">
    <citation type="submission" date="2024-09" db="EMBL/GenBank/DDBJ databases">
        <authorList>
            <person name="D'Angelo T."/>
        </authorList>
    </citation>
    <scope>NUCLEOTIDE SEQUENCE [LARGE SCALE GENOMIC DNA]</scope>
    <source>
        <strain evidence="7">SAG AM-320-E07</strain>
    </source>
</reference>
<keyword evidence="8" id="KW-1185">Reference proteome</keyword>
<feature type="transmembrane region" description="Helical" evidence="5">
    <location>
        <begin position="220"/>
        <end position="242"/>
    </location>
</feature>
<comment type="caution">
    <text evidence="7">The sequence shown here is derived from an EMBL/GenBank/DDBJ whole genome shotgun (WGS) entry which is preliminary data.</text>
</comment>
<feature type="transmembrane region" description="Helical" evidence="5">
    <location>
        <begin position="45"/>
        <end position="66"/>
    </location>
</feature>
<comment type="subcellular location">
    <subcellularLocation>
        <location evidence="1">Membrane</location>
        <topology evidence="1">Multi-pass membrane protein</topology>
    </subcellularLocation>
</comment>
<keyword evidence="2 5" id="KW-0812">Transmembrane</keyword>
<evidence type="ECO:0000256" key="1">
    <source>
        <dbReference type="ARBA" id="ARBA00004141"/>
    </source>
</evidence>
<feature type="domain" description="Inositolphosphotransferase Aur1/Ipt1" evidence="6">
    <location>
        <begin position="129"/>
        <end position="283"/>
    </location>
</feature>
<evidence type="ECO:0000256" key="5">
    <source>
        <dbReference type="SAM" id="Phobius"/>
    </source>
</evidence>
<dbReference type="InterPro" id="IPR026841">
    <property type="entry name" value="Aur1/Ipt1"/>
</dbReference>
<name>A0ABV6YJE8_UNCEI</name>
<feature type="transmembrane region" description="Helical" evidence="5">
    <location>
        <begin position="166"/>
        <end position="185"/>
    </location>
</feature>
<protein>
    <submittedName>
        <fullName evidence="7">Phosphatase PAP2 family protein</fullName>
    </submittedName>
</protein>
<dbReference type="Proteomes" id="UP001593833">
    <property type="component" value="Unassembled WGS sequence"/>
</dbReference>
<organism evidence="7 8">
    <name type="scientific">Eiseniibacteriota bacterium</name>
    <dbReference type="NCBI Taxonomy" id="2212470"/>
    <lineage>
        <taxon>Bacteria</taxon>
        <taxon>Candidatus Eiseniibacteriota</taxon>
    </lineage>
</organism>
<dbReference type="PANTHER" id="PTHR31310">
    <property type="match status" value="1"/>
</dbReference>
<feature type="transmembrane region" description="Helical" evidence="5">
    <location>
        <begin position="247"/>
        <end position="264"/>
    </location>
</feature>